<feature type="binding site" evidence="8">
    <location>
        <position position="357"/>
    </location>
    <ligand>
        <name>Na(+)</name>
        <dbReference type="ChEBI" id="CHEBI:29101"/>
        <label>1</label>
    </ligand>
</feature>
<feature type="transmembrane region" description="Helical" evidence="11">
    <location>
        <begin position="6"/>
        <end position="24"/>
    </location>
</feature>
<reference evidence="12 13" key="1">
    <citation type="submission" date="2024-03" db="EMBL/GenBank/DDBJ databases">
        <title>The genome assembly and annotation of the cricket Gryllus longicercus Weissman &amp; Gray.</title>
        <authorList>
            <person name="Szrajer S."/>
            <person name="Gray D."/>
            <person name="Ylla G."/>
        </authorList>
    </citation>
    <scope>NUCLEOTIDE SEQUENCE [LARGE SCALE GENOMIC DNA]</scope>
    <source>
        <strain evidence="12">DAG 2021-001</strain>
        <tissue evidence="12">Whole body minus gut</tissue>
    </source>
</reference>
<dbReference type="PROSITE" id="PS50267">
    <property type="entry name" value="NA_NEUROTRAN_SYMP_3"/>
    <property type="match status" value="1"/>
</dbReference>
<keyword evidence="9" id="KW-1015">Disulfide bond</keyword>
<evidence type="ECO:0000256" key="2">
    <source>
        <dbReference type="ARBA" id="ARBA00006459"/>
    </source>
</evidence>
<feature type="transmembrane region" description="Helical" evidence="11">
    <location>
        <begin position="341"/>
        <end position="370"/>
    </location>
</feature>
<keyword evidence="6 11" id="KW-1133">Transmembrane helix</keyword>
<accession>A0AAN9WCB2</accession>
<feature type="disulfide bond" evidence="9">
    <location>
        <begin position="73"/>
        <end position="82"/>
    </location>
</feature>
<dbReference type="PANTHER" id="PTHR11616">
    <property type="entry name" value="SODIUM/CHLORIDE DEPENDENT TRANSPORTER"/>
    <property type="match status" value="1"/>
</dbReference>
<evidence type="ECO:0000256" key="7">
    <source>
        <dbReference type="ARBA" id="ARBA00023136"/>
    </source>
</evidence>
<feature type="transmembrane region" description="Helical" evidence="11">
    <location>
        <begin position="382"/>
        <end position="408"/>
    </location>
</feature>
<keyword evidence="3" id="KW-0813">Transport</keyword>
<evidence type="ECO:0000256" key="9">
    <source>
        <dbReference type="PIRSR" id="PIRSR600175-2"/>
    </source>
</evidence>
<evidence type="ECO:0000256" key="4">
    <source>
        <dbReference type="ARBA" id="ARBA00022692"/>
    </source>
</evidence>
<feature type="transmembrane region" description="Helical" evidence="11">
    <location>
        <begin position="36"/>
        <end position="58"/>
    </location>
</feature>
<keyword evidence="13" id="KW-1185">Reference proteome</keyword>
<sequence length="586" mass="64552">MGLPLFYLELIVGQFSGLGANVAFYRMAPLFQGVGYCTLFVIYLITLYYHVITAWTLFYTAASFSSVLGWSNCNHDFNSLNCYSFDDDQECREQSADVAQTFWNRTCLAVKDVCESKGYSYVSGFDCIHTVNGTSIALREVLSERVMASEEFYVDYAMGVRGATWSHWGGMRWEMVGWLALAWVIAYLCLIRGVQSMGKVVYFTALFPYVVLTALLVRGATLDGAADGVYFYMKPDFSELLKPAVWGDAASQTFYALGISCASLVTLSSYNKFNNNCHRDAVFVAIANLLTAIFAGFGVFCVLGVMAKETGQEVKDVVDSGPGLAFIAYPEAISRMPLPQLWAVLFFLMLFVLGLGSQFAGIEAMSAAVLDEWPSLRRRKPVVTACVCCSCFLLALPMCFQSGVYIFTMLDWHTAYWAIFLLGFAEVAVVAYVYGVDRFLDDIASMGMKFSPFTRFYWKAAWLVLAPLTLLGVTAFTLSSFTHASFGSYKFPPVVDAFGWLIGISTLVPLPAFALYRLAAGEQRGWDLLRPLKSWGPQGSAETPLHAGVVVTATVDDVPRAFASPAPSDSEATYDNPAYEADAKAQ</sequence>
<dbReference type="PANTHER" id="PTHR11616:SF236">
    <property type="entry name" value="TRANSPORTER"/>
    <property type="match status" value="1"/>
</dbReference>
<evidence type="ECO:0000256" key="3">
    <source>
        <dbReference type="ARBA" id="ARBA00022448"/>
    </source>
</evidence>
<evidence type="ECO:0000256" key="11">
    <source>
        <dbReference type="SAM" id="Phobius"/>
    </source>
</evidence>
<name>A0AAN9WCB2_9ORTH</name>
<protein>
    <submittedName>
        <fullName evidence="12">Uncharacterized protein</fullName>
    </submittedName>
</protein>
<dbReference type="AlphaFoldDB" id="A0AAN9WCB2"/>
<dbReference type="InterPro" id="IPR000175">
    <property type="entry name" value="Na/ntran_symport"/>
</dbReference>
<feature type="transmembrane region" description="Helical" evidence="11">
    <location>
        <begin position="253"/>
        <end position="270"/>
    </location>
</feature>
<keyword evidence="7 11" id="KW-0472">Membrane</keyword>
<evidence type="ECO:0000256" key="6">
    <source>
        <dbReference type="ARBA" id="ARBA00022989"/>
    </source>
</evidence>
<evidence type="ECO:0000256" key="5">
    <source>
        <dbReference type="ARBA" id="ARBA00022847"/>
    </source>
</evidence>
<feature type="transmembrane region" description="Helical" evidence="11">
    <location>
        <begin position="175"/>
        <end position="194"/>
    </location>
</feature>
<keyword evidence="8" id="KW-0479">Metal-binding</keyword>
<feature type="region of interest" description="Disordered" evidence="10">
    <location>
        <begin position="561"/>
        <end position="586"/>
    </location>
</feature>
<keyword evidence="8" id="KW-0915">Sodium</keyword>
<evidence type="ECO:0000256" key="10">
    <source>
        <dbReference type="SAM" id="MobiDB-lite"/>
    </source>
</evidence>
<dbReference type="GO" id="GO:0089718">
    <property type="term" value="P:amino acid import across plasma membrane"/>
    <property type="evidence" value="ECO:0007669"/>
    <property type="project" value="TreeGrafter"/>
</dbReference>
<keyword evidence="4 11" id="KW-0812">Transmembrane</keyword>
<dbReference type="PRINTS" id="PR00176">
    <property type="entry name" value="NANEUSMPORT"/>
</dbReference>
<dbReference type="Pfam" id="PF00209">
    <property type="entry name" value="SNF"/>
    <property type="match status" value="2"/>
</dbReference>
<dbReference type="GO" id="GO:0046872">
    <property type="term" value="F:metal ion binding"/>
    <property type="evidence" value="ECO:0007669"/>
    <property type="project" value="UniProtKB-KW"/>
</dbReference>
<feature type="transmembrane region" description="Helical" evidence="11">
    <location>
        <begin position="456"/>
        <end position="478"/>
    </location>
</feature>
<dbReference type="GO" id="GO:0005886">
    <property type="term" value="C:plasma membrane"/>
    <property type="evidence" value="ECO:0007669"/>
    <property type="project" value="TreeGrafter"/>
</dbReference>
<dbReference type="SUPFAM" id="SSF161070">
    <property type="entry name" value="SNF-like"/>
    <property type="match status" value="1"/>
</dbReference>
<evidence type="ECO:0000256" key="1">
    <source>
        <dbReference type="ARBA" id="ARBA00004141"/>
    </source>
</evidence>
<dbReference type="GO" id="GO:0005283">
    <property type="term" value="F:amino acid:sodium symporter activity"/>
    <property type="evidence" value="ECO:0007669"/>
    <property type="project" value="TreeGrafter"/>
</dbReference>
<dbReference type="GO" id="GO:0015179">
    <property type="term" value="F:L-amino acid transmembrane transporter activity"/>
    <property type="evidence" value="ECO:0007669"/>
    <property type="project" value="TreeGrafter"/>
</dbReference>
<evidence type="ECO:0000313" key="12">
    <source>
        <dbReference type="EMBL" id="KAK7871164.1"/>
    </source>
</evidence>
<keyword evidence="5" id="KW-0769">Symport</keyword>
<dbReference type="GO" id="GO:0015187">
    <property type="term" value="F:glycine transmembrane transporter activity"/>
    <property type="evidence" value="ECO:0007669"/>
    <property type="project" value="TreeGrafter"/>
</dbReference>
<feature type="binding site" evidence="8">
    <location>
        <position position="353"/>
    </location>
    <ligand>
        <name>Na(+)</name>
        <dbReference type="ChEBI" id="CHEBI:29101"/>
        <label>1</label>
    </ligand>
</feature>
<dbReference type="EMBL" id="JAZDUA010000043">
    <property type="protein sequence ID" value="KAK7871164.1"/>
    <property type="molecule type" value="Genomic_DNA"/>
</dbReference>
<evidence type="ECO:0000313" key="13">
    <source>
        <dbReference type="Proteomes" id="UP001378592"/>
    </source>
</evidence>
<dbReference type="Proteomes" id="UP001378592">
    <property type="component" value="Unassembled WGS sequence"/>
</dbReference>
<dbReference type="InterPro" id="IPR037272">
    <property type="entry name" value="SNS_sf"/>
</dbReference>
<feature type="transmembrane region" description="Helical" evidence="11">
    <location>
        <begin position="282"/>
        <end position="307"/>
    </location>
</feature>
<gene>
    <name evidence="12" type="ORF">R5R35_002407</name>
</gene>
<feature type="binding site" evidence="8">
    <location>
        <position position="288"/>
    </location>
    <ligand>
        <name>Na(+)</name>
        <dbReference type="ChEBI" id="CHEBI:29101"/>
        <label>1</label>
    </ligand>
</feature>
<proteinExistence type="inferred from homology"/>
<feature type="transmembrane region" description="Helical" evidence="11">
    <location>
        <begin position="414"/>
        <end position="435"/>
    </location>
</feature>
<organism evidence="12 13">
    <name type="scientific">Gryllus longicercus</name>
    <dbReference type="NCBI Taxonomy" id="2509291"/>
    <lineage>
        <taxon>Eukaryota</taxon>
        <taxon>Metazoa</taxon>
        <taxon>Ecdysozoa</taxon>
        <taxon>Arthropoda</taxon>
        <taxon>Hexapoda</taxon>
        <taxon>Insecta</taxon>
        <taxon>Pterygota</taxon>
        <taxon>Neoptera</taxon>
        <taxon>Polyneoptera</taxon>
        <taxon>Orthoptera</taxon>
        <taxon>Ensifera</taxon>
        <taxon>Gryllidea</taxon>
        <taxon>Grylloidea</taxon>
        <taxon>Gryllidae</taxon>
        <taxon>Gryllinae</taxon>
        <taxon>Gryllus</taxon>
    </lineage>
</organism>
<comment type="caution">
    <text evidence="12">The sequence shown here is derived from an EMBL/GenBank/DDBJ whole genome shotgun (WGS) entry which is preliminary data.</text>
</comment>
<feature type="transmembrane region" description="Helical" evidence="11">
    <location>
        <begin position="206"/>
        <end position="233"/>
    </location>
</feature>
<comment type="subcellular location">
    <subcellularLocation>
        <location evidence="1">Membrane</location>
        <topology evidence="1">Multi-pass membrane protein</topology>
    </subcellularLocation>
</comment>
<feature type="transmembrane region" description="Helical" evidence="11">
    <location>
        <begin position="498"/>
        <end position="520"/>
    </location>
</feature>
<evidence type="ECO:0000256" key="8">
    <source>
        <dbReference type="PIRSR" id="PIRSR600175-1"/>
    </source>
</evidence>
<comment type="similarity">
    <text evidence="2">Belongs to the sodium:neurotransmitter symporter (SNF) (TC 2.A.22) family.</text>
</comment>